<dbReference type="PANTHER" id="PTHR34989">
    <property type="entry name" value="PROTEIN HDED"/>
    <property type="match status" value="1"/>
</dbReference>
<feature type="transmembrane region" description="Helical" evidence="1">
    <location>
        <begin position="42"/>
        <end position="61"/>
    </location>
</feature>
<keyword evidence="1" id="KW-0472">Membrane</keyword>
<dbReference type="Pfam" id="PF03729">
    <property type="entry name" value="DUF308"/>
    <property type="match status" value="1"/>
</dbReference>
<dbReference type="InterPro" id="IPR052712">
    <property type="entry name" value="Acid_resist_chaperone_HdeD"/>
</dbReference>
<gene>
    <name evidence="2" type="ORF">EV653_1656</name>
</gene>
<organism evidence="2 3">
    <name type="scientific">Kribbella pratensis</name>
    <dbReference type="NCBI Taxonomy" id="2512112"/>
    <lineage>
        <taxon>Bacteria</taxon>
        <taxon>Bacillati</taxon>
        <taxon>Actinomycetota</taxon>
        <taxon>Actinomycetes</taxon>
        <taxon>Propionibacteriales</taxon>
        <taxon>Kribbellaceae</taxon>
        <taxon>Kribbella</taxon>
    </lineage>
</organism>
<reference evidence="2 3" key="1">
    <citation type="submission" date="2019-03" db="EMBL/GenBank/DDBJ databases">
        <title>Genomic Encyclopedia of Type Strains, Phase III (KMG-III): the genomes of soil and plant-associated and newly described type strains.</title>
        <authorList>
            <person name="Whitman W."/>
        </authorList>
    </citation>
    <scope>NUCLEOTIDE SEQUENCE [LARGE SCALE GENOMIC DNA]</scope>
    <source>
        <strain evidence="2 3">VKM Ac-2573</strain>
    </source>
</reference>
<feature type="transmembrane region" description="Helical" evidence="1">
    <location>
        <begin position="19"/>
        <end position="36"/>
    </location>
</feature>
<dbReference type="Proteomes" id="UP000295146">
    <property type="component" value="Unassembled WGS sequence"/>
</dbReference>
<feature type="transmembrane region" description="Helical" evidence="1">
    <location>
        <begin position="98"/>
        <end position="118"/>
    </location>
</feature>
<accession>A0A4R8CJ57</accession>
<dbReference type="RefSeq" id="WP_134099587.1">
    <property type="nucleotide sequence ID" value="NZ_SODP01000001.1"/>
</dbReference>
<feature type="transmembrane region" description="Helical" evidence="1">
    <location>
        <begin position="154"/>
        <end position="175"/>
    </location>
</feature>
<keyword evidence="1" id="KW-0812">Transmembrane</keyword>
<keyword evidence="1" id="KW-1133">Transmembrane helix</keyword>
<feature type="transmembrane region" description="Helical" evidence="1">
    <location>
        <begin position="130"/>
        <end position="148"/>
    </location>
</feature>
<dbReference type="PANTHER" id="PTHR34989:SF1">
    <property type="entry name" value="PROTEIN HDED"/>
    <property type="match status" value="1"/>
</dbReference>
<dbReference type="OrthoDB" id="3823166at2"/>
<keyword evidence="3" id="KW-1185">Reference proteome</keyword>
<evidence type="ECO:0000256" key="1">
    <source>
        <dbReference type="SAM" id="Phobius"/>
    </source>
</evidence>
<dbReference type="GO" id="GO:0005886">
    <property type="term" value="C:plasma membrane"/>
    <property type="evidence" value="ECO:0007669"/>
    <property type="project" value="TreeGrafter"/>
</dbReference>
<dbReference type="InterPro" id="IPR005325">
    <property type="entry name" value="DUF308_memb"/>
</dbReference>
<comment type="caution">
    <text evidence="2">The sequence shown here is derived from an EMBL/GenBank/DDBJ whole genome shotgun (WGS) entry which is preliminary data.</text>
</comment>
<protein>
    <submittedName>
        <fullName evidence="2">Uncharacterized membrane protein HdeD (DUF308 family)</fullName>
    </submittedName>
</protein>
<feature type="transmembrane region" description="Helical" evidence="1">
    <location>
        <begin position="73"/>
        <end position="92"/>
    </location>
</feature>
<evidence type="ECO:0000313" key="2">
    <source>
        <dbReference type="EMBL" id="TDW76499.1"/>
    </source>
</evidence>
<sequence>MSTTTSTDSKVTSRISNALLWRGLLAIAVGAVAVIWPNITVGAFVILFAVYAFMAAVMDAVRAFSSDGGWSVVGHLLLSLVSLAAGVIALVYPGPTALVLTLIIGWWALFTGLVEIAMAFRSGQRAGQRAWFILGGLVSVVFALALFIRPDLGAVSLAIVFGLYSIFFGVSALVARSEGRTIEKNVNRLAHAVS</sequence>
<dbReference type="EMBL" id="SODP01000001">
    <property type="protein sequence ID" value="TDW76499.1"/>
    <property type="molecule type" value="Genomic_DNA"/>
</dbReference>
<evidence type="ECO:0000313" key="3">
    <source>
        <dbReference type="Proteomes" id="UP000295146"/>
    </source>
</evidence>
<proteinExistence type="predicted"/>
<name>A0A4R8CJ57_9ACTN</name>
<dbReference type="AlphaFoldDB" id="A0A4R8CJ57"/>